<dbReference type="Proteomes" id="UP001490365">
    <property type="component" value="Unassembled WGS sequence"/>
</dbReference>
<dbReference type="InterPro" id="IPR025242">
    <property type="entry name" value="DUF4193"/>
</dbReference>
<name>A0ABV1T9C8_9ACTN</name>
<protein>
    <submittedName>
        <fullName evidence="1">DUF4193 domain-containing protein</fullName>
    </submittedName>
</protein>
<accession>A0ABV1T9C8</accession>
<keyword evidence="2" id="KW-1185">Reference proteome</keyword>
<evidence type="ECO:0000313" key="2">
    <source>
        <dbReference type="Proteomes" id="UP001490365"/>
    </source>
</evidence>
<sequence length="97" mass="10482">MAKDFDAPRDDGVIDNLEELNARSTSTSASAIDIDEFEAAEGLELPGADLSSEQLAIPVLPPLDDEFVCTACFLVYHRSQLAGGSSALRICRDCYRT</sequence>
<dbReference type="Pfam" id="PF13834">
    <property type="entry name" value="DUF4193"/>
    <property type="match status" value="1"/>
</dbReference>
<dbReference type="RefSeq" id="WP_351955321.1">
    <property type="nucleotide sequence ID" value="NZ_JBEOZM010000002.1"/>
</dbReference>
<comment type="caution">
    <text evidence="1">The sequence shown here is derived from an EMBL/GenBank/DDBJ whole genome shotgun (WGS) entry which is preliminary data.</text>
</comment>
<dbReference type="EMBL" id="JBEOZM010000002">
    <property type="protein sequence ID" value="MER6266640.1"/>
    <property type="molecule type" value="Genomic_DNA"/>
</dbReference>
<evidence type="ECO:0000313" key="1">
    <source>
        <dbReference type="EMBL" id="MER6266640.1"/>
    </source>
</evidence>
<organism evidence="1 2">
    <name type="scientific">Streptomyces sp. 900105755</name>
    <dbReference type="NCBI Taxonomy" id="3154389"/>
    <lineage>
        <taxon>Bacteria</taxon>
        <taxon>Bacillati</taxon>
        <taxon>Actinomycetota</taxon>
        <taxon>Actinomycetes</taxon>
        <taxon>Kitasatosporales</taxon>
        <taxon>Streptomycetaceae</taxon>
        <taxon>Streptomyces</taxon>
    </lineage>
</organism>
<reference evidence="1 2" key="1">
    <citation type="submission" date="2024-06" db="EMBL/GenBank/DDBJ databases">
        <title>The Natural Products Discovery Center: Release of the First 8490 Sequenced Strains for Exploring Actinobacteria Biosynthetic Diversity.</title>
        <authorList>
            <person name="Kalkreuter E."/>
            <person name="Kautsar S.A."/>
            <person name="Yang D."/>
            <person name="Bader C.D."/>
            <person name="Teijaro C.N."/>
            <person name="Fluegel L."/>
            <person name="Davis C.M."/>
            <person name="Simpson J.R."/>
            <person name="Lauterbach L."/>
            <person name="Steele A.D."/>
            <person name="Gui C."/>
            <person name="Meng S."/>
            <person name="Li G."/>
            <person name="Viehrig K."/>
            <person name="Ye F."/>
            <person name="Su P."/>
            <person name="Kiefer A.F."/>
            <person name="Nichols A."/>
            <person name="Cepeda A.J."/>
            <person name="Yan W."/>
            <person name="Fan B."/>
            <person name="Jiang Y."/>
            <person name="Adhikari A."/>
            <person name="Zheng C.-J."/>
            <person name="Schuster L."/>
            <person name="Cowan T.M."/>
            <person name="Smanski M.J."/>
            <person name="Chevrette M.G."/>
            <person name="De Carvalho L.P.S."/>
            <person name="Shen B."/>
        </authorList>
    </citation>
    <scope>NUCLEOTIDE SEQUENCE [LARGE SCALE GENOMIC DNA]</scope>
    <source>
        <strain evidence="1 2">NPDC001694</strain>
    </source>
</reference>
<gene>
    <name evidence="1" type="ORF">ABT211_04965</name>
</gene>
<proteinExistence type="predicted"/>